<gene>
    <name evidence="9" type="ORF">T7987_17760</name>
</gene>
<keyword evidence="4 7" id="KW-0812">Transmembrane</keyword>
<keyword evidence="5 7" id="KW-1133">Transmembrane helix</keyword>
<dbReference type="RefSeq" id="WP_276154618.1">
    <property type="nucleotide sequence ID" value="NZ_CP139727.1"/>
</dbReference>
<evidence type="ECO:0000259" key="8">
    <source>
        <dbReference type="PROSITE" id="PS50928"/>
    </source>
</evidence>
<evidence type="ECO:0000256" key="5">
    <source>
        <dbReference type="ARBA" id="ARBA00022989"/>
    </source>
</evidence>
<dbReference type="PANTHER" id="PTHR43163">
    <property type="entry name" value="DIPEPTIDE TRANSPORT SYSTEM PERMEASE PROTEIN DPPB-RELATED"/>
    <property type="match status" value="1"/>
</dbReference>
<evidence type="ECO:0000313" key="10">
    <source>
        <dbReference type="Proteomes" id="UP001326567"/>
    </source>
</evidence>
<evidence type="ECO:0000256" key="4">
    <source>
        <dbReference type="ARBA" id="ARBA00022692"/>
    </source>
</evidence>
<comment type="subcellular location">
    <subcellularLocation>
        <location evidence="1 7">Cell membrane</location>
        <topology evidence="1 7">Multi-pass membrane protein</topology>
    </subcellularLocation>
</comment>
<dbReference type="Gene3D" id="1.10.3720.10">
    <property type="entry name" value="MetI-like"/>
    <property type="match status" value="1"/>
</dbReference>
<evidence type="ECO:0000256" key="6">
    <source>
        <dbReference type="ARBA" id="ARBA00023136"/>
    </source>
</evidence>
<dbReference type="CDD" id="cd06261">
    <property type="entry name" value="TM_PBP2"/>
    <property type="match status" value="1"/>
</dbReference>
<evidence type="ECO:0000256" key="2">
    <source>
        <dbReference type="ARBA" id="ARBA00022448"/>
    </source>
</evidence>
<proteinExistence type="inferred from homology"/>
<dbReference type="SUPFAM" id="SSF161098">
    <property type="entry name" value="MetI-like"/>
    <property type="match status" value="1"/>
</dbReference>
<feature type="transmembrane region" description="Helical" evidence="7">
    <location>
        <begin position="12"/>
        <end position="30"/>
    </location>
</feature>
<evidence type="ECO:0000313" key="9">
    <source>
        <dbReference type="EMBL" id="WPZ23552.1"/>
    </source>
</evidence>
<accession>A0ABZ0V919</accession>
<dbReference type="Pfam" id="PF00528">
    <property type="entry name" value="BPD_transp_1"/>
    <property type="match status" value="1"/>
</dbReference>
<feature type="transmembrane region" description="Helical" evidence="7">
    <location>
        <begin position="227"/>
        <end position="253"/>
    </location>
</feature>
<evidence type="ECO:0000256" key="7">
    <source>
        <dbReference type="RuleBase" id="RU363032"/>
    </source>
</evidence>
<name>A0ABZ0V919_9RHOB</name>
<feature type="transmembrane region" description="Helical" evidence="7">
    <location>
        <begin position="99"/>
        <end position="122"/>
    </location>
</feature>
<comment type="similarity">
    <text evidence="7">Belongs to the binding-protein-dependent transport system permease family.</text>
</comment>
<dbReference type="InterPro" id="IPR035906">
    <property type="entry name" value="MetI-like_sf"/>
</dbReference>
<keyword evidence="10" id="KW-1185">Reference proteome</keyword>
<dbReference type="Pfam" id="PF19300">
    <property type="entry name" value="BPD_transp_1_N"/>
    <property type="match status" value="1"/>
</dbReference>
<sequence>MINFLGRRLLQSAMILLGVSFITFALLYLLPSDPVRQIAGRSATAQTVANIREQLGLDQPFIVQYWRYLMDLLQFDLGRSYLQKTEVSALIAARLPATLLLMVGAISAELVLGLGMGIIAALRRGTTTDNTLMIASFIGVSAPQFVVGLLLLYVFAVQLGWFPIGGYGTFGHLVLPALTLGILGSGWYSRMMRSSMIDVLRQDFIRTAHAKGLSRARVLLRHALPNAILPVIAMIGIDIGIFMGGIVIVESVFGWPGIGQLAWQAIQRVDIPIIMGVTLVSACAIVLGNLVADIATLFADPRIKVR</sequence>
<feature type="transmembrane region" description="Helical" evidence="7">
    <location>
        <begin position="167"/>
        <end position="188"/>
    </location>
</feature>
<feature type="transmembrane region" description="Helical" evidence="7">
    <location>
        <begin position="134"/>
        <end position="155"/>
    </location>
</feature>
<dbReference type="PANTHER" id="PTHR43163:SF6">
    <property type="entry name" value="DIPEPTIDE TRANSPORT SYSTEM PERMEASE PROTEIN DPPB-RELATED"/>
    <property type="match status" value="1"/>
</dbReference>
<dbReference type="Proteomes" id="UP001326567">
    <property type="component" value="Plasmid unnamed02"/>
</dbReference>
<dbReference type="InterPro" id="IPR045621">
    <property type="entry name" value="BPD_transp_1_N"/>
</dbReference>
<evidence type="ECO:0000256" key="1">
    <source>
        <dbReference type="ARBA" id="ARBA00004651"/>
    </source>
</evidence>
<protein>
    <submittedName>
        <fullName evidence="9">ABC transporter permease</fullName>
    </submittedName>
</protein>
<evidence type="ECO:0000256" key="3">
    <source>
        <dbReference type="ARBA" id="ARBA00022475"/>
    </source>
</evidence>
<dbReference type="PROSITE" id="PS50928">
    <property type="entry name" value="ABC_TM1"/>
    <property type="match status" value="1"/>
</dbReference>
<keyword evidence="6 7" id="KW-0472">Membrane</keyword>
<geneLocation type="plasmid" evidence="9 10">
    <name>unnamed02</name>
</geneLocation>
<feature type="domain" description="ABC transmembrane type-1" evidence="8">
    <location>
        <begin position="95"/>
        <end position="296"/>
    </location>
</feature>
<feature type="transmembrane region" description="Helical" evidence="7">
    <location>
        <begin position="273"/>
        <end position="299"/>
    </location>
</feature>
<keyword evidence="2 7" id="KW-0813">Transport</keyword>
<organism evidence="9 10">
    <name type="scientific">Sulfitobacter faviae</name>
    <dbReference type="NCBI Taxonomy" id="1775881"/>
    <lineage>
        <taxon>Bacteria</taxon>
        <taxon>Pseudomonadati</taxon>
        <taxon>Pseudomonadota</taxon>
        <taxon>Alphaproteobacteria</taxon>
        <taxon>Rhodobacterales</taxon>
        <taxon>Roseobacteraceae</taxon>
        <taxon>Sulfitobacter</taxon>
    </lineage>
</organism>
<reference evidence="9 10" key="1">
    <citation type="submission" date="2023-11" db="EMBL/GenBank/DDBJ databases">
        <title>From the Deep-Sea to the Surface: Bacterial Genomes Isolated from the Moytirra Hydrothermal Vent Plume.</title>
        <authorList>
            <person name="Major S.R."/>
        </authorList>
    </citation>
    <scope>NUCLEOTIDE SEQUENCE [LARGE SCALE GENOMIC DNA]</scope>
    <source>
        <strain evidence="9 10">OXR-9</strain>
        <plasmid evidence="9 10">unnamed02</plasmid>
    </source>
</reference>
<dbReference type="InterPro" id="IPR000515">
    <property type="entry name" value="MetI-like"/>
</dbReference>
<keyword evidence="3" id="KW-1003">Cell membrane</keyword>
<keyword evidence="9" id="KW-0614">Plasmid</keyword>
<dbReference type="EMBL" id="CP139727">
    <property type="protein sequence ID" value="WPZ23552.1"/>
    <property type="molecule type" value="Genomic_DNA"/>
</dbReference>